<dbReference type="GO" id="GO:0006730">
    <property type="term" value="P:one-carbon metabolic process"/>
    <property type="evidence" value="ECO:0007669"/>
    <property type="project" value="UniProtKB-KW"/>
</dbReference>
<evidence type="ECO:0000256" key="7">
    <source>
        <dbReference type="ARBA" id="ARBA00039145"/>
    </source>
</evidence>
<comment type="catalytic activity">
    <reaction evidence="11">
        <text>7,8-dihydromonapterin + NADPH + H(+) = 5,6,7,8-tetrahydromonapterin + NADP(+)</text>
        <dbReference type="Rhea" id="RHEA:34847"/>
        <dbReference type="ChEBI" id="CHEBI:15378"/>
        <dbReference type="ChEBI" id="CHEBI:57783"/>
        <dbReference type="ChEBI" id="CHEBI:58349"/>
        <dbReference type="ChEBI" id="CHEBI:71175"/>
        <dbReference type="ChEBI" id="CHEBI:71177"/>
        <dbReference type="EC" id="1.5.1.50"/>
    </reaction>
</comment>
<evidence type="ECO:0000256" key="11">
    <source>
        <dbReference type="ARBA" id="ARBA00049376"/>
    </source>
</evidence>
<dbReference type="InterPro" id="IPR036291">
    <property type="entry name" value="NAD(P)-bd_dom_sf"/>
</dbReference>
<comment type="catalytic activity">
    <reaction evidence="10">
        <text>(6S)-5,6,7,8-tetrahydrofolate + NADP(+) = 7,8-dihydrofolate + NADPH + H(+)</text>
        <dbReference type="Rhea" id="RHEA:15009"/>
        <dbReference type="ChEBI" id="CHEBI:15378"/>
        <dbReference type="ChEBI" id="CHEBI:57451"/>
        <dbReference type="ChEBI" id="CHEBI:57453"/>
        <dbReference type="ChEBI" id="CHEBI:57783"/>
        <dbReference type="ChEBI" id="CHEBI:58349"/>
        <dbReference type="EC" id="1.5.1.3"/>
    </reaction>
</comment>
<evidence type="ECO:0000256" key="9">
    <source>
        <dbReference type="ARBA" id="ARBA00042299"/>
    </source>
</evidence>
<reference evidence="12" key="1">
    <citation type="submission" date="2014-06" db="EMBL/GenBank/DDBJ databases">
        <authorList>
            <person name="Urmite Genomes Urmite Genomes"/>
        </authorList>
    </citation>
    <scope>NUCLEOTIDE SEQUENCE</scope>
</reference>
<comment type="similarity">
    <text evidence="6">Belongs to the short-chain dehydrogenases/reductases (SDR) family. FolM subfamily.</text>
</comment>
<dbReference type="NCBIfam" id="NF005066">
    <property type="entry name" value="PRK06483.1"/>
    <property type="match status" value="1"/>
</dbReference>
<accession>A0A078LHG8</accession>
<evidence type="ECO:0000313" key="12">
    <source>
        <dbReference type="EMBL" id="CDZ83499.1"/>
    </source>
</evidence>
<dbReference type="PANTHER" id="PTHR43639:SF6">
    <property type="entry name" value="DIHYDROMONAPTERIN REDUCTASE"/>
    <property type="match status" value="1"/>
</dbReference>
<dbReference type="Gene3D" id="3.40.50.720">
    <property type="entry name" value="NAD(P)-binding Rossmann-like Domain"/>
    <property type="match status" value="1"/>
</dbReference>
<dbReference type="GO" id="GO:0004146">
    <property type="term" value="F:dihydrofolate reductase activity"/>
    <property type="evidence" value="ECO:0007669"/>
    <property type="project" value="UniProtKB-EC"/>
</dbReference>
<dbReference type="PRINTS" id="PR00081">
    <property type="entry name" value="GDHRDH"/>
</dbReference>
<dbReference type="PANTHER" id="PTHR43639">
    <property type="entry name" value="OXIDOREDUCTASE, SHORT-CHAIN DEHYDROGENASE/REDUCTASE FAMILY (AFU_ORTHOLOGUE AFUA_5G02870)"/>
    <property type="match status" value="1"/>
</dbReference>
<dbReference type="SUPFAM" id="SSF51735">
    <property type="entry name" value="NAD(P)-binding Rossmann-fold domains"/>
    <property type="match status" value="1"/>
</dbReference>
<evidence type="ECO:0000256" key="6">
    <source>
        <dbReference type="ARBA" id="ARBA00038212"/>
    </source>
</evidence>
<evidence type="ECO:0000256" key="5">
    <source>
        <dbReference type="ARBA" id="ARBA00037508"/>
    </source>
</evidence>
<evidence type="ECO:0000256" key="8">
    <source>
        <dbReference type="ARBA" id="ARBA00039631"/>
    </source>
</evidence>
<organism evidence="12">
    <name type="scientific">Citrobacter koseri</name>
    <name type="common">Citrobacter diversus</name>
    <dbReference type="NCBI Taxonomy" id="545"/>
    <lineage>
        <taxon>Bacteria</taxon>
        <taxon>Pseudomonadati</taxon>
        <taxon>Pseudomonadota</taxon>
        <taxon>Gammaproteobacteria</taxon>
        <taxon>Enterobacterales</taxon>
        <taxon>Enterobacteriaceae</taxon>
        <taxon>Citrobacter</taxon>
    </lineage>
</organism>
<dbReference type="PROSITE" id="PS00061">
    <property type="entry name" value="ADH_SHORT"/>
    <property type="match status" value="1"/>
</dbReference>
<evidence type="ECO:0000256" key="1">
    <source>
        <dbReference type="ARBA" id="ARBA00012856"/>
    </source>
</evidence>
<dbReference type="CDD" id="cd05357">
    <property type="entry name" value="PR_SDR_c"/>
    <property type="match status" value="1"/>
</dbReference>
<keyword evidence="2" id="KW-0554">One-carbon metabolism</keyword>
<gene>
    <name evidence="12" type="ORF">BN1086_01618</name>
</gene>
<evidence type="ECO:0000256" key="2">
    <source>
        <dbReference type="ARBA" id="ARBA00022563"/>
    </source>
</evidence>
<evidence type="ECO:0000256" key="3">
    <source>
        <dbReference type="ARBA" id="ARBA00022857"/>
    </source>
</evidence>
<name>A0A078LHG8_CITKO</name>
<keyword evidence="3" id="KW-0521">NADP</keyword>
<dbReference type="EC" id="1.5.1.50" evidence="7"/>
<dbReference type="FunFam" id="3.40.50.720:FF:000225">
    <property type="entry name" value="Dihydrofolate reductase FolM"/>
    <property type="match status" value="1"/>
</dbReference>
<comment type="function">
    <text evidence="5">Catalyzes the reduction of dihydromonapterin to tetrahydromonapterin. Also has lower activity with dihydrofolate.</text>
</comment>
<dbReference type="InterPro" id="IPR020904">
    <property type="entry name" value="Sc_DH/Rdtase_CS"/>
</dbReference>
<dbReference type="EC" id="1.5.1.3" evidence="1"/>
<proteinExistence type="inferred from homology"/>
<dbReference type="PATRIC" id="fig|545.12.peg.1624"/>
<evidence type="ECO:0000256" key="4">
    <source>
        <dbReference type="ARBA" id="ARBA00023002"/>
    </source>
</evidence>
<dbReference type="AlphaFoldDB" id="A0A078LHG8"/>
<dbReference type="InterPro" id="IPR002347">
    <property type="entry name" value="SDR_fam"/>
</dbReference>
<dbReference type="EMBL" id="LK931336">
    <property type="protein sequence ID" value="CDZ83499.1"/>
    <property type="molecule type" value="Genomic_DNA"/>
</dbReference>
<evidence type="ECO:0000256" key="10">
    <source>
        <dbReference type="ARBA" id="ARBA00048873"/>
    </source>
</evidence>
<sequence length="240" mass="26227">MGKNQPLPILITGGGRRIGLALAWHFLNQKQPVIVSYRTHYPAIDGLTQAGALCIQADFSTDDGVLAFAEKIKTHTPGLRAILHNASAWMAEAPGTPLSDVLACMMQIHVNTPYLLNHALERLLRGHGHAATDIIHFTDYVVERGSDKHIAYAASKAALDNMTRSFARKLAPEVKVNAIAPSLILFNENDDAEYRQQALNKSLMKTAPGEKEVIDLVDYLLTSCFVTGRSFAVDGGRHLC</sequence>
<protein>
    <recommendedName>
        <fullName evidence="8">Dihydromonapterin reductase</fullName>
        <ecNumber evidence="1">1.5.1.3</ecNumber>
        <ecNumber evidence="7">1.5.1.50</ecNumber>
    </recommendedName>
    <alternativeName>
        <fullName evidence="9">Dihydrofolate reductase</fullName>
    </alternativeName>
</protein>
<dbReference type="Pfam" id="PF13561">
    <property type="entry name" value="adh_short_C2"/>
    <property type="match status" value="1"/>
</dbReference>
<keyword evidence="4" id="KW-0560">Oxidoreductase</keyword>